<feature type="transmembrane region" description="Helical" evidence="6">
    <location>
        <begin position="111"/>
        <end position="130"/>
    </location>
</feature>
<evidence type="ECO:0000256" key="4">
    <source>
        <dbReference type="ARBA" id="ARBA00022989"/>
    </source>
</evidence>
<feature type="transmembrane region" description="Helical" evidence="6">
    <location>
        <begin position="269"/>
        <end position="292"/>
    </location>
</feature>
<feature type="transmembrane region" description="Helical" evidence="6">
    <location>
        <begin position="142"/>
        <end position="159"/>
    </location>
</feature>
<reference evidence="7 8" key="1">
    <citation type="submission" date="2024-03" db="EMBL/GenBank/DDBJ databases">
        <title>Chitinophaga caseinilytica sp. nov., a casein hydrolysing bacterium isolated from forest soil.</title>
        <authorList>
            <person name="Lee D.S."/>
            <person name="Han D.M."/>
            <person name="Baek J.H."/>
            <person name="Choi D.G."/>
            <person name="Jeon J.H."/>
            <person name="Jeon C.O."/>
        </authorList>
    </citation>
    <scope>NUCLEOTIDE SEQUENCE [LARGE SCALE GENOMIC DNA]</scope>
    <source>
        <strain evidence="7 8">KACC 19118</strain>
    </source>
</reference>
<keyword evidence="6" id="KW-0739">Sodium transport</keyword>
<dbReference type="RefSeq" id="WP_341840510.1">
    <property type="nucleotide sequence ID" value="NZ_CP149792.1"/>
</dbReference>
<evidence type="ECO:0000256" key="6">
    <source>
        <dbReference type="HAMAP-Rule" id="MF_01844"/>
    </source>
</evidence>
<evidence type="ECO:0000256" key="3">
    <source>
        <dbReference type="ARBA" id="ARBA00022692"/>
    </source>
</evidence>
<comment type="catalytic activity">
    <reaction evidence="6">
        <text>Na(+)(in) + 2 H(+)(out) = Na(+)(out) + 2 H(+)(in)</text>
        <dbReference type="Rhea" id="RHEA:29251"/>
        <dbReference type="ChEBI" id="CHEBI:15378"/>
        <dbReference type="ChEBI" id="CHEBI:29101"/>
    </reaction>
</comment>
<keyword evidence="5 6" id="KW-0472">Membrane</keyword>
<dbReference type="NCBIfam" id="NF007111">
    <property type="entry name" value="PRK09560.1"/>
    <property type="match status" value="1"/>
</dbReference>
<keyword evidence="6" id="KW-0406">Ion transport</keyword>
<dbReference type="Pfam" id="PF06965">
    <property type="entry name" value="Na_H_antiport_1"/>
    <property type="match status" value="1"/>
</dbReference>
<evidence type="ECO:0000313" key="7">
    <source>
        <dbReference type="EMBL" id="WZN45760.1"/>
    </source>
</evidence>
<evidence type="ECO:0000256" key="1">
    <source>
        <dbReference type="ARBA" id="ARBA00004429"/>
    </source>
</evidence>
<accession>A0ABZ2Z1G5</accession>
<proteinExistence type="inferred from homology"/>
<gene>
    <name evidence="6 7" type="primary">nhaA</name>
    <name evidence="7" type="ORF">WJU22_22950</name>
</gene>
<keyword evidence="4 6" id="KW-1133">Transmembrane helix</keyword>
<keyword evidence="3 6" id="KW-0812">Transmembrane</keyword>
<dbReference type="NCBIfam" id="NF007112">
    <property type="entry name" value="PRK09561.1"/>
    <property type="match status" value="1"/>
</dbReference>
<feature type="transmembrane region" description="Helical" evidence="6">
    <location>
        <begin position="304"/>
        <end position="324"/>
    </location>
</feature>
<feature type="transmembrane region" description="Helical" evidence="6">
    <location>
        <begin position="74"/>
        <end position="91"/>
    </location>
</feature>
<protein>
    <recommendedName>
        <fullName evidence="6">Na(+)/H(+) antiporter NhaA</fullName>
    </recommendedName>
    <alternativeName>
        <fullName evidence="6">Sodium/proton antiporter NhaA</fullName>
    </alternativeName>
</protein>
<dbReference type="Gene3D" id="1.20.1530.10">
    <property type="entry name" value="Na+/H+ antiporter like domain"/>
    <property type="match status" value="1"/>
</dbReference>
<dbReference type="PANTHER" id="PTHR30341">
    <property type="entry name" value="SODIUM ION/PROTON ANTIPORTER NHAA-RELATED"/>
    <property type="match status" value="1"/>
</dbReference>
<keyword evidence="8" id="KW-1185">Reference proteome</keyword>
<dbReference type="EMBL" id="CP150096">
    <property type="protein sequence ID" value="WZN45760.1"/>
    <property type="molecule type" value="Genomic_DNA"/>
</dbReference>
<dbReference type="InterPro" id="IPR004670">
    <property type="entry name" value="NhaA"/>
</dbReference>
<dbReference type="NCBIfam" id="TIGR00773">
    <property type="entry name" value="NhaA"/>
    <property type="match status" value="1"/>
</dbReference>
<feature type="transmembrane region" description="Helical" evidence="6">
    <location>
        <begin position="168"/>
        <end position="191"/>
    </location>
</feature>
<feature type="transmembrane region" description="Helical" evidence="6">
    <location>
        <begin position="197"/>
        <end position="214"/>
    </location>
</feature>
<comment type="subcellular location">
    <subcellularLocation>
        <location evidence="1">Cell inner membrane</location>
        <topology evidence="1">Multi-pass membrane protein</topology>
    </subcellularLocation>
    <subcellularLocation>
        <location evidence="6">Cell membrane</location>
        <topology evidence="6">Multi-pass membrane protein</topology>
    </subcellularLocation>
</comment>
<organism evidence="7 8">
    <name type="scientific">Chitinophaga caseinilytica</name>
    <dbReference type="NCBI Taxonomy" id="2267521"/>
    <lineage>
        <taxon>Bacteria</taxon>
        <taxon>Pseudomonadati</taxon>
        <taxon>Bacteroidota</taxon>
        <taxon>Chitinophagia</taxon>
        <taxon>Chitinophagales</taxon>
        <taxon>Chitinophagaceae</taxon>
        <taxon>Chitinophaga</taxon>
    </lineage>
</organism>
<feature type="transmembrane region" description="Helical" evidence="6">
    <location>
        <begin position="21"/>
        <end position="43"/>
    </location>
</feature>
<keyword evidence="6" id="KW-0050">Antiport</keyword>
<dbReference type="Proteomes" id="UP001449657">
    <property type="component" value="Chromosome"/>
</dbReference>
<comment type="similarity">
    <text evidence="6">Belongs to the NhaA Na(+)/H(+) (TC 2.A.33) antiporter family.</text>
</comment>
<dbReference type="InterPro" id="IPR023171">
    <property type="entry name" value="Na/H_antiporter_dom_sf"/>
</dbReference>
<feature type="transmembrane region" description="Helical" evidence="6">
    <location>
        <begin position="221"/>
        <end position="249"/>
    </location>
</feature>
<feature type="transmembrane region" description="Helical" evidence="6">
    <location>
        <begin position="365"/>
        <end position="386"/>
    </location>
</feature>
<dbReference type="HAMAP" id="MF_01844">
    <property type="entry name" value="NhaA"/>
    <property type="match status" value="1"/>
</dbReference>
<evidence type="ECO:0000313" key="8">
    <source>
        <dbReference type="Proteomes" id="UP001449657"/>
    </source>
</evidence>
<dbReference type="PANTHER" id="PTHR30341:SF0">
    <property type="entry name" value="NA(+)_H(+) ANTIPORTER NHAA"/>
    <property type="match status" value="1"/>
</dbReference>
<keyword evidence="2 6" id="KW-1003">Cell membrane</keyword>
<keyword evidence="6" id="KW-0915">Sodium</keyword>
<feature type="transmembrane region" description="Helical" evidence="6">
    <location>
        <begin position="336"/>
        <end position="358"/>
    </location>
</feature>
<name>A0ABZ2Z1G5_9BACT</name>
<evidence type="ECO:0000256" key="5">
    <source>
        <dbReference type="ARBA" id="ARBA00023136"/>
    </source>
</evidence>
<comment type="function">
    <text evidence="6">Na(+)/H(+) antiporter that extrudes sodium in exchange for external protons.</text>
</comment>
<sequence>MQLFSIKERLLSPIWQFLHDSRAVGIVLIICTVLSMIVANSGWGPAYIDFFTHLFQPQGGHHMEWNGLHLPNSWLLWINDGFMVLFFFLVGMEIKRELTTGELASIRKSMLPVLAAVGGMVVPALIYVLFNANTDYHQGWGIPMATDIAFSLGVLSLLGSRVPLPLKIFLTALAIIDDLGAILTIAIFYTAELQTNYLLGGAGIIVLLVIFNLLKVKPTIFYFIPGIVLWYCIFNSGIHATIAGVLLAFCIPLSKIPKLEHALHDPVNFLIMPLFALANTAIVFPADLLGAFSHPVSYGIMAGLVLGKPLGIFGMSFLAVKLRIASLPDQTNWKQLWGVGMIAGIGFTMSIFIASLAFKEIDIQVVSIMSVIFASLLASIAGFIFLRALSNTQNK</sequence>
<evidence type="ECO:0000256" key="2">
    <source>
        <dbReference type="ARBA" id="ARBA00022475"/>
    </source>
</evidence>
<keyword evidence="6" id="KW-0813">Transport</keyword>